<reference evidence="2 3" key="1">
    <citation type="submission" date="2024-04" db="EMBL/GenBank/DDBJ databases">
        <authorList>
            <person name="Waldvogel A.-M."/>
            <person name="Schoenle A."/>
        </authorList>
    </citation>
    <scope>NUCLEOTIDE SEQUENCE [LARGE SCALE GENOMIC DNA]</scope>
</reference>
<dbReference type="EMBL" id="OZ035823">
    <property type="protein sequence ID" value="CAL1569051.1"/>
    <property type="molecule type" value="Genomic_DNA"/>
</dbReference>
<feature type="transmembrane region" description="Helical" evidence="1">
    <location>
        <begin position="69"/>
        <end position="89"/>
    </location>
</feature>
<feature type="transmembrane region" description="Helical" evidence="1">
    <location>
        <begin position="36"/>
        <end position="57"/>
    </location>
</feature>
<name>A0AAV2IXT1_KNICA</name>
<keyword evidence="3" id="KW-1185">Reference proteome</keyword>
<evidence type="ECO:0000313" key="3">
    <source>
        <dbReference type="Proteomes" id="UP001497482"/>
    </source>
</evidence>
<gene>
    <name evidence="2" type="ORF">KC01_LOCUS1552</name>
</gene>
<proteinExistence type="predicted"/>
<sequence>MVEASDSRSAVILLFFQKPFSSGKAISKRQSKVQSWWSLLLPLLTIVFCVMILEFYAEAMCSAKMEAPRVARCGSAALFVSALVLAHFWDRLRPLGTTPPAQSTEHVLSGGVIVSATFFILDVGEGGGGAEADGQGPQMLVRVVEVQKRTVRVLRCW</sequence>
<accession>A0AAV2IXT1</accession>
<keyword evidence="1" id="KW-1133">Transmembrane helix</keyword>
<keyword evidence="1" id="KW-0812">Transmembrane</keyword>
<evidence type="ECO:0000313" key="2">
    <source>
        <dbReference type="EMBL" id="CAL1569051.1"/>
    </source>
</evidence>
<organism evidence="2 3">
    <name type="scientific">Knipowitschia caucasica</name>
    <name type="common">Caucasian dwarf goby</name>
    <name type="synonym">Pomatoschistus caucasicus</name>
    <dbReference type="NCBI Taxonomy" id="637954"/>
    <lineage>
        <taxon>Eukaryota</taxon>
        <taxon>Metazoa</taxon>
        <taxon>Chordata</taxon>
        <taxon>Craniata</taxon>
        <taxon>Vertebrata</taxon>
        <taxon>Euteleostomi</taxon>
        <taxon>Actinopterygii</taxon>
        <taxon>Neopterygii</taxon>
        <taxon>Teleostei</taxon>
        <taxon>Neoteleostei</taxon>
        <taxon>Acanthomorphata</taxon>
        <taxon>Gobiaria</taxon>
        <taxon>Gobiiformes</taxon>
        <taxon>Gobioidei</taxon>
        <taxon>Gobiidae</taxon>
        <taxon>Gobiinae</taxon>
        <taxon>Knipowitschia</taxon>
    </lineage>
</organism>
<dbReference type="AlphaFoldDB" id="A0AAV2IXT1"/>
<dbReference type="Proteomes" id="UP001497482">
    <property type="component" value="Chromosome 1"/>
</dbReference>
<keyword evidence="1" id="KW-0472">Membrane</keyword>
<protein>
    <submittedName>
        <fullName evidence="2">Uncharacterized protein</fullName>
    </submittedName>
</protein>
<evidence type="ECO:0000256" key="1">
    <source>
        <dbReference type="SAM" id="Phobius"/>
    </source>
</evidence>